<evidence type="ECO:0000313" key="1">
    <source>
        <dbReference type="EMBL" id="KAJ9655377.1"/>
    </source>
</evidence>
<accession>A0ACC3A4W2</accession>
<evidence type="ECO:0000313" key="2">
    <source>
        <dbReference type="Proteomes" id="UP001172386"/>
    </source>
</evidence>
<gene>
    <name evidence="1" type="primary">RBD2</name>
    <name evidence="1" type="ORF">H2198_005751</name>
</gene>
<keyword evidence="2" id="KW-1185">Reference proteome</keyword>
<comment type="caution">
    <text evidence="1">The sequence shown here is derived from an EMBL/GenBank/DDBJ whole genome shotgun (WGS) entry which is preliminary data.</text>
</comment>
<organism evidence="1 2">
    <name type="scientific">Neophaeococcomyces mojaviensis</name>
    <dbReference type="NCBI Taxonomy" id="3383035"/>
    <lineage>
        <taxon>Eukaryota</taxon>
        <taxon>Fungi</taxon>
        <taxon>Dikarya</taxon>
        <taxon>Ascomycota</taxon>
        <taxon>Pezizomycotina</taxon>
        <taxon>Eurotiomycetes</taxon>
        <taxon>Chaetothyriomycetidae</taxon>
        <taxon>Chaetothyriales</taxon>
        <taxon>Chaetothyriales incertae sedis</taxon>
        <taxon>Neophaeococcomyces</taxon>
    </lineage>
</organism>
<name>A0ACC3A4W2_9EURO</name>
<proteinExistence type="predicted"/>
<keyword evidence="1" id="KW-0645">Protease</keyword>
<dbReference type="EMBL" id="JAPDRQ010000098">
    <property type="protein sequence ID" value="KAJ9655377.1"/>
    <property type="molecule type" value="Genomic_DNA"/>
</dbReference>
<protein>
    <submittedName>
        <fullName evidence="1">Rhomboid protease</fullName>
    </submittedName>
</protein>
<dbReference type="Proteomes" id="UP001172386">
    <property type="component" value="Unassembled WGS sequence"/>
</dbReference>
<reference evidence="1" key="1">
    <citation type="submission" date="2022-10" db="EMBL/GenBank/DDBJ databases">
        <title>Culturing micro-colonial fungi from biological soil crusts in the Mojave desert and describing Neophaeococcomyces mojavensis, and introducing the new genera and species Taxawa tesnikishii.</title>
        <authorList>
            <person name="Kurbessoian T."/>
            <person name="Stajich J.E."/>
        </authorList>
    </citation>
    <scope>NUCLEOTIDE SEQUENCE</scope>
    <source>
        <strain evidence="1">JES_112</strain>
    </source>
</reference>
<sequence length="282" mass="31255">MPSNPPQLSRLPSAYHIPLPNPSRLRSYVFRLPLFTRLMLLAIIGLWILELQTVWSVIEWGSVIPNEVGLGSMYRLNTYPLVHLGFFHMLMDTLCLVPLLERFESEWGTLNCVALFLGPFSTIPAGVYVLIEKFILRSNTAILGSSVWVFLLLGIEAIKTWRANPYLEIASAKVPTWITPLALIVVTSVLIPGTSFLGHLAAVIVGYLFGLGYLKFLAPPERISRWIEGKLNLLGRLPHYVSVDQKTYGRYGLLPSSSGEGPMGNAPIGMNWLNGGGQRLGP</sequence>
<keyword evidence="1" id="KW-0378">Hydrolase</keyword>